<keyword evidence="2" id="KW-1185">Reference proteome</keyword>
<gene>
    <name evidence="1" type="ORF">TSTA_080340</name>
</gene>
<dbReference type="STRING" id="441959.B8MVJ3"/>
<dbReference type="Pfam" id="PF11913">
    <property type="entry name" value="DUF3431"/>
    <property type="match status" value="1"/>
</dbReference>
<dbReference type="HOGENOM" id="CLU_031559_2_1_1"/>
<dbReference type="eggNOG" id="ENOG502RYM3">
    <property type="taxonomic scope" value="Eukaryota"/>
</dbReference>
<dbReference type="PANTHER" id="PTHR37490:SF3">
    <property type="entry name" value="DUF3431 DOMAIN CONTAINING PROTEIN"/>
    <property type="match status" value="1"/>
</dbReference>
<evidence type="ECO:0000313" key="1">
    <source>
        <dbReference type="EMBL" id="EED11420.1"/>
    </source>
</evidence>
<protein>
    <submittedName>
        <fullName evidence="1">Uncharacterized protein</fullName>
    </submittedName>
</protein>
<accession>B8MVJ3</accession>
<name>B8MVJ3_TALSN</name>
<dbReference type="AlphaFoldDB" id="B8MVJ3"/>
<dbReference type="OrthoDB" id="426718at2759"/>
<organism evidence="1 2">
    <name type="scientific">Talaromyces stipitatus (strain ATCC 10500 / CBS 375.48 / QM 6759 / NRRL 1006)</name>
    <name type="common">Penicillium stipitatum</name>
    <dbReference type="NCBI Taxonomy" id="441959"/>
    <lineage>
        <taxon>Eukaryota</taxon>
        <taxon>Fungi</taxon>
        <taxon>Dikarya</taxon>
        <taxon>Ascomycota</taxon>
        <taxon>Pezizomycotina</taxon>
        <taxon>Eurotiomycetes</taxon>
        <taxon>Eurotiomycetidae</taxon>
        <taxon>Eurotiales</taxon>
        <taxon>Trichocomaceae</taxon>
        <taxon>Talaromyces</taxon>
        <taxon>Talaromyces sect. Talaromyces</taxon>
    </lineage>
</organism>
<dbReference type="InterPro" id="IPR021838">
    <property type="entry name" value="DUF3431"/>
</dbReference>
<sequence>MACSFSASSIITNKSNTLYAASPSYRPGMPKPQGDEYSKIIVTPQMQKEDTSWIATELPDWDSAIYMVEDPTAEHHPPMNKGREAMVYLSYIIDNYDRLPDIVAFIHSHQFSWHNEGVFGSNAATMLRRLNLSYVTRKGYMNLRCSWSPGCPSWIHPGTLKEDLTKQEEIVFARSWAEIFPNQPIPDVLAQPCCAQFAVSRERINSIPQLHFVLWRDWLLHTEQSDYISGRIWEHLWHVIFTGDNVVCPQEHLCLCDGYGLCF</sequence>
<dbReference type="VEuPathDB" id="FungiDB:TSTA_080340"/>
<evidence type="ECO:0000313" key="2">
    <source>
        <dbReference type="Proteomes" id="UP000001745"/>
    </source>
</evidence>
<dbReference type="PhylomeDB" id="B8MVJ3"/>
<reference evidence="2" key="1">
    <citation type="journal article" date="2015" name="Genome Announc.">
        <title>Genome sequence of the AIDS-associated pathogen Penicillium marneffei (ATCC18224) and its near taxonomic relative Talaromyces stipitatus (ATCC10500).</title>
        <authorList>
            <person name="Nierman W.C."/>
            <person name="Fedorova-Abrams N.D."/>
            <person name="Andrianopoulos A."/>
        </authorList>
    </citation>
    <scope>NUCLEOTIDE SEQUENCE [LARGE SCALE GENOMIC DNA]</scope>
    <source>
        <strain evidence="2">ATCC 10500 / CBS 375.48 / QM 6759 / NRRL 1006</strain>
    </source>
</reference>
<dbReference type="EMBL" id="EQ962664">
    <property type="protein sequence ID" value="EED11420.1"/>
    <property type="molecule type" value="Genomic_DNA"/>
</dbReference>
<dbReference type="PANTHER" id="PTHR37490">
    <property type="entry name" value="EXPRESSED PROTEIN"/>
    <property type="match status" value="1"/>
</dbReference>
<dbReference type="InParanoid" id="B8MVJ3"/>
<dbReference type="RefSeq" id="XP_002488830.1">
    <property type="nucleotide sequence ID" value="XM_002488785.1"/>
</dbReference>
<proteinExistence type="predicted"/>
<dbReference type="GeneID" id="8108957"/>
<dbReference type="Proteomes" id="UP000001745">
    <property type="component" value="Unassembled WGS sequence"/>
</dbReference>